<dbReference type="Proteomes" id="UP000075737">
    <property type="component" value="Unassembled WGS sequence"/>
</dbReference>
<keyword evidence="2" id="KW-1185">Reference proteome</keyword>
<sequence length="32" mass="3561">MVNIIIDERAKKYLEEKGLSEVTVKLEKIGGG</sequence>
<dbReference type="STRING" id="520767.ATZ99_05840"/>
<dbReference type="EMBL" id="LOHZ01000022">
    <property type="protein sequence ID" value="KYO67298.1"/>
    <property type="molecule type" value="Genomic_DNA"/>
</dbReference>
<dbReference type="AlphaFoldDB" id="A0A162MTI9"/>
<protein>
    <submittedName>
        <fullName evidence="1">Uncharacterized protein</fullName>
    </submittedName>
</protein>
<comment type="caution">
    <text evidence="1">The sequence shown here is derived from an EMBL/GenBank/DDBJ whole genome shotgun (WGS) entry which is preliminary data.</text>
</comment>
<name>A0A162MTI9_9FIRM</name>
<reference evidence="1 2" key="1">
    <citation type="submission" date="2015-12" db="EMBL/GenBank/DDBJ databases">
        <title>Draft genome of Thermovenabulum gondwanense isolated from a red thermophilic microbial mat colonisisng an outflow channel of a bore well.</title>
        <authorList>
            <person name="Patel B.K."/>
        </authorList>
    </citation>
    <scope>NUCLEOTIDE SEQUENCE [LARGE SCALE GENOMIC DNA]</scope>
    <source>
        <strain evidence="1 2">R270</strain>
    </source>
</reference>
<evidence type="ECO:0000313" key="2">
    <source>
        <dbReference type="Proteomes" id="UP000075737"/>
    </source>
</evidence>
<accession>A0A162MTI9</accession>
<gene>
    <name evidence="1" type="ORF">ATZ99_05840</name>
</gene>
<proteinExistence type="predicted"/>
<organism evidence="1 2">
    <name type="scientific">Thermovenabulum gondwanense</name>
    <dbReference type="NCBI Taxonomy" id="520767"/>
    <lineage>
        <taxon>Bacteria</taxon>
        <taxon>Bacillati</taxon>
        <taxon>Bacillota</taxon>
        <taxon>Clostridia</taxon>
        <taxon>Thermosediminibacterales</taxon>
        <taxon>Thermosediminibacteraceae</taxon>
        <taxon>Thermovenabulum</taxon>
    </lineage>
</organism>
<evidence type="ECO:0000313" key="1">
    <source>
        <dbReference type="EMBL" id="KYO67298.1"/>
    </source>
</evidence>